<evidence type="ECO:0000313" key="2">
    <source>
        <dbReference type="Ensembl" id="ENSCCNP00000015323.1"/>
    </source>
</evidence>
<protein>
    <submittedName>
        <fullName evidence="2">Uncharacterized protein</fullName>
    </submittedName>
</protein>
<feature type="signal peptide" evidence="1">
    <location>
        <begin position="1"/>
        <end position="25"/>
    </location>
</feature>
<dbReference type="AlphaFoldDB" id="A0A8C0ZSC6"/>
<accession>A0A8C0ZSC6</accession>
<name>A0A8C0ZSC6_CASCN</name>
<proteinExistence type="predicted"/>
<evidence type="ECO:0000256" key="1">
    <source>
        <dbReference type="SAM" id="SignalP"/>
    </source>
</evidence>
<sequence>MRYLVIIIYMTCIKILLVVPAPGSSSPLRQFSLAFLANSLRDLEESSGVFYGL</sequence>
<feature type="chain" id="PRO_5034290063" evidence="1">
    <location>
        <begin position="26"/>
        <end position="53"/>
    </location>
</feature>
<reference evidence="2" key="1">
    <citation type="submission" date="2023-09" db="UniProtKB">
        <authorList>
            <consortium name="Ensembl"/>
        </authorList>
    </citation>
    <scope>IDENTIFICATION</scope>
</reference>
<dbReference type="Ensembl" id="ENSCCNT00000020025.1">
    <property type="protein sequence ID" value="ENSCCNP00000015323.1"/>
    <property type="gene ID" value="ENSCCNG00000015732.1"/>
</dbReference>
<keyword evidence="1" id="KW-0732">Signal</keyword>
<organism evidence="2">
    <name type="scientific">Castor canadensis</name>
    <name type="common">American beaver</name>
    <dbReference type="NCBI Taxonomy" id="51338"/>
    <lineage>
        <taxon>Eukaryota</taxon>
        <taxon>Metazoa</taxon>
        <taxon>Chordata</taxon>
        <taxon>Craniata</taxon>
        <taxon>Vertebrata</taxon>
        <taxon>Euteleostomi</taxon>
        <taxon>Mammalia</taxon>
        <taxon>Eutheria</taxon>
        <taxon>Euarchontoglires</taxon>
        <taxon>Glires</taxon>
        <taxon>Rodentia</taxon>
        <taxon>Castorimorpha</taxon>
        <taxon>Castoridae</taxon>
        <taxon>Castor</taxon>
    </lineage>
</organism>